<dbReference type="GeneID" id="69501729"/>
<keyword evidence="1" id="KW-0472">Membrane</keyword>
<reference evidence="2 3" key="1">
    <citation type="submission" date="2018-08" db="EMBL/GenBank/DDBJ databases">
        <title>A genome reference for cultivated species of the human gut microbiota.</title>
        <authorList>
            <person name="Zou Y."/>
            <person name="Xue W."/>
            <person name="Luo G."/>
        </authorList>
    </citation>
    <scope>NUCLEOTIDE SEQUENCE [LARGE SCALE GENOMIC DNA]</scope>
    <source>
        <strain evidence="2 3">AM40-30BH</strain>
    </source>
</reference>
<proteinExistence type="predicted"/>
<dbReference type="RefSeq" id="WP_025867928.1">
    <property type="nucleotide sequence ID" value="NZ_CAKMVN010000003.1"/>
</dbReference>
<protein>
    <submittedName>
        <fullName evidence="2">Uncharacterized protein</fullName>
    </submittedName>
</protein>
<accession>A0A413VCY1</accession>
<dbReference type="Proteomes" id="UP000284379">
    <property type="component" value="Unassembled WGS sequence"/>
</dbReference>
<organism evidence="2 3">
    <name type="scientific">Bacteroides nordii</name>
    <dbReference type="NCBI Taxonomy" id="291645"/>
    <lineage>
        <taxon>Bacteria</taxon>
        <taxon>Pseudomonadati</taxon>
        <taxon>Bacteroidota</taxon>
        <taxon>Bacteroidia</taxon>
        <taxon>Bacteroidales</taxon>
        <taxon>Bacteroidaceae</taxon>
        <taxon>Bacteroides</taxon>
    </lineage>
</organism>
<dbReference type="AlphaFoldDB" id="A0A413VCY1"/>
<dbReference type="EMBL" id="QSGO01000022">
    <property type="protein sequence ID" value="RHB31410.1"/>
    <property type="molecule type" value="Genomic_DNA"/>
</dbReference>
<sequence length="127" mass="14921">MKKDICYGIILFFIIRSILGFTELIGYEIIVNFVHNIYIAPSLLAIVAFTLLVTCFRVKKLPYIRFWIIPLILFINLLSAYLNYSKELIEIYSEVERALLFSLMTGIREISLILLVIIAYVKYYRLK</sequence>
<evidence type="ECO:0000313" key="2">
    <source>
        <dbReference type="EMBL" id="RHB31410.1"/>
    </source>
</evidence>
<evidence type="ECO:0000313" key="3">
    <source>
        <dbReference type="Proteomes" id="UP000284379"/>
    </source>
</evidence>
<keyword evidence="1" id="KW-0812">Transmembrane</keyword>
<evidence type="ECO:0000256" key="1">
    <source>
        <dbReference type="SAM" id="Phobius"/>
    </source>
</evidence>
<feature type="transmembrane region" description="Helical" evidence="1">
    <location>
        <begin position="99"/>
        <end position="121"/>
    </location>
</feature>
<gene>
    <name evidence="2" type="ORF">DW888_17900</name>
</gene>
<keyword evidence="1" id="KW-1133">Transmembrane helix</keyword>
<feature type="transmembrane region" description="Helical" evidence="1">
    <location>
        <begin position="36"/>
        <end position="56"/>
    </location>
</feature>
<comment type="caution">
    <text evidence="2">The sequence shown here is derived from an EMBL/GenBank/DDBJ whole genome shotgun (WGS) entry which is preliminary data.</text>
</comment>
<feature type="transmembrane region" description="Helical" evidence="1">
    <location>
        <begin position="7"/>
        <end position="30"/>
    </location>
</feature>
<feature type="transmembrane region" description="Helical" evidence="1">
    <location>
        <begin position="63"/>
        <end position="84"/>
    </location>
</feature>
<name>A0A413VCY1_9BACE</name>